<sequence length="124" mass="14556">MSHLKREAQKTENESVIMCNNNFTNEGESTDGFSDHLVHNDTEQLCKKESRLTRVGREDGRTNRLQWFHHLEHTASLQRPNIIDWTQWLHNWSDRPAGQQRSEVQSTHSKTFDIHLLCTIASKF</sequence>
<gene>
    <name evidence="1" type="ORF">PGT21_024333</name>
</gene>
<accession>A0A5B0PYJ5</accession>
<evidence type="ECO:0000313" key="1">
    <source>
        <dbReference type="EMBL" id="KAA1105924.1"/>
    </source>
</evidence>
<dbReference type="AlphaFoldDB" id="A0A5B0PYJ5"/>
<organism evidence="1 2">
    <name type="scientific">Puccinia graminis f. sp. tritici</name>
    <dbReference type="NCBI Taxonomy" id="56615"/>
    <lineage>
        <taxon>Eukaryota</taxon>
        <taxon>Fungi</taxon>
        <taxon>Dikarya</taxon>
        <taxon>Basidiomycota</taxon>
        <taxon>Pucciniomycotina</taxon>
        <taxon>Pucciniomycetes</taxon>
        <taxon>Pucciniales</taxon>
        <taxon>Pucciniaceae</taxon>
        <taxon>Puccinia</taxon>
    </lineage>
</organism>
<comment type="caution">
    <text evidence="1">The sequence shown here is derived from an EMBL/GenBank/DDBJ whole genome shotgun (WGS) entry which is preliminary data.</text>
</comment>
<dbReference type="Proteomes" id="UP000324748">
    <property type="component" value="Unassembled WGS sequence"/>
</dbReference>
<keyword evidence="2" id="KW-1185">Reference proteome</keyword>
<evidence type="ECO:0000313" key="2">
    <source>
        <dbReference type="Proteomes" id="UP000324748"/>
    </source>
</evidence>
<protein>
    <submittedName>
        <fullName evidence="1">Uncharacterized protein</fullName>
    </submittedName>
</protein>
<proteinExistence type="predicted"/>
<name>A0A5B0PYJ5_PUCGR</name>
<reference evidence="1 2" key="1">
    <citation type="submission" date="2019-05" db="EMBL/GenBank/DDBJ databases">
        <title>Emergence of the Ug99 lineage of the wheat stem rust pathogen through somatic hybridization.</title>
        <authorList>
            <person name="Li F."/>
            <person name="Upadhyaya N.M."/>
            <person name="Sperschneider J."/>
            <person name="Matny O."/>
            <person name="Nguyen-Phuc H."/>
            <person name="Mago R."/>
            <person name="Raley C."/>
            <person name="Miller M.E."/>
            <person name="Silverstein K.A.T."/>
            <person name="Henningsen E."/>
            <person name="Hirsch C.D."/>
            <person name="Visser B."/>
            <person name="Pretorius Z.A."/>
            <person name="Steffenson B.J."/>
            <person name="Schwessinger B."/>
            <person name="Dodds P.N."/>
            <person name="Figueroa M."/>
        </authorList>
    </citation>
    <scope>NUCLEOTIDE SEQUENCE [LARGE SCALE GENOMIC DNA]</scope>
    <source>
        <strain evidence="1">21-0</strain>
    </source>
</reference>
<dbReference type="EMBL" id="VSWC01000040">
    <property type="protein sequence ID" value="KAA1105924.1"/>
    <property type="molecule type" value="Genomic_DNA"/>
</dbReference>